<name>A0A9P8I4P6_9PEZI</name>
<dbReference type="InterPro" id="IPR052895">
    <property type="entry name" value="HetReg/Transcr_Mod"/>
</dbReference>
<evidence type="ECO:0000259" key="1">
    <source>
        <dbReference type="Pfam" id="PF06985"/>
    </source>
</evidence>
<keyword evidence="3" id="KW-1185">Reference proteome</keyword>
<dbReference type="EMBL" id="JAGHQL010000209">
    <property type="protein sequence ID" value="KAH0536390.1"/>
    <property type="molecule type" value="Genomic_DNA"/>
</dbReference>
<feature type="domain" description="Heterokaryon incompatibility" evidence="1">
    <location>
        <begin position="517"/>
        <end position="685"/>
    </location>
</feature>
<sequence>MAGNVATFMEDVKRGRISTSNFLEGISNFAQELDLFLGASRERTPGNQPPNHGGRDGLQPAVNSFVALTVMTCAKQLPPHIFLNTPFSYEKTQAECEPIPQLALVNGLESLLQIYLRLPTSKPLQRWANIAAAANFSVGDQQVTGGLTVIREHVGQPGDLTTADPILQATTSGEAILEASQRVDLADFENIEGHEDSDSYSLGLMVEQFHGVRRDCVEDDSLPGYRRAFENWNTLLRSFVSDSINHQKFRSTLSTPQLNSARLLIEWWNGEIDDQSTSEKAFQAFERAAGAGILDDDTFQILKISESAIADEERRYYQQRFISGALGTPYCTFMFLLYQVEFLPYHYSGQLSRKVLSGQRMRAAKIAACQRIATTCYKSLLKECGLEPRPGDANPRPSNPKVYRVNGNGATVAGSGQVTAPLIRGVMVKEDSQCVGSTATTAQNITLGAENINLSADERERLAIAIHGDPGSKIGAAISSCHWLEDTGAQDDLPYYLWDVKQRRTVVARKITGEVQYTAISHTWGRWRIPNSPPVRVDGVNRWMIPENSKFRVKELPEILASVPFALPYVWFDLLCIPQKPTDQDLIKIAKREIGRQARIFRRAKFALAWLNDIDSWEGLQAAIRRLSIRYLQEGNGSEVPKPVLDLAMQNADLPLEIFDSTSVQTANPEKLMNGWFSSLWTFQELCLRPDMRLCTKDWNILAVGENGKTIVGMDDLIALAEGGNFTQVSQSRAEESPELGASGKLQSTHTPMRIEVRSKATEQLWELLDLSGLEFLLNASRATILTLGNQRYCEEDRAKAIMSAIDVVDWYNNPKGPDIEEIPPESPDQYPLAFLREAAKKIGADFYASSLAEGELLEMLVLSLNSGEVQRGGVGSMAPFTSSLLSRAPSFSEGYTGTDHPAVSTWEMLPDKSVEIREAGILSYSGQNHPENRNLTCDIVAPDLSEPASLLVQVHKNVDLDTWVDSFIPTTKNFAVCLHHNLGFLDGILLKELSSGELIKVGTYMITKRNAYKDVIAKTYKVRWRVL</sequence>
<dbReference type="PANTHER" id="PTHR24148:SF64">
    <property type="entry name" value="HETEROKARYON INCOMPATIBILITY DOMAIN-CONTAINING PROTEIN"/>
    <property type="match status" value="1"/>
</dbReference>
<dbReference type="Pfam" id="PF06985">
    <property type="entry name" value="HET"/>
    <property type="match status" value="1"/>
</dbReference>
<dbReference type="Proteomes" id="UP000698800">
    <property type="component" value="Unassembled WGS sequence"/>
</dbReference>
<dbReference type="AlphaFoldDB" id="A0A9P8I4P6"/>
<protein>
    <recommendedName>
        <fullName evidence="1">Heterokaryon incompatibility domain-containing protein</fullName>
    </recommendedName>
</protein>
<organism evidence="2 3">
    <name type="scientific">Glutinoglossum americanum</name>
    <dbReference type="NCBI Taxonomy" id="1670608"/>
    <lineage>
        <taxon>Eukaryota</taxon>
        <taxon>Fungi</taxon>
        <taxon>Dikarya</taxon>
        <taxon>Ascomycota</taxon>
        <taxon>Pezizomycotina</taxon>
        <taxon>Geoglossomycetes</taxon>
        <taxon>Geoglossales</taxon>
        <taxon>Geoglossaceae</taxon>
        <taxon>Glutinoglossum</taxon>
    </lineage>
</organism>
<reference evidence="2" key="1">
    <citation type="submission" date="2021-03" db="EMBL/GenBank/DDBJ databases">
        <title>Comparative genomics and phylogenomic investigation of the class Geoglossomycetes provide insights into ecological specialization and systematics.</title>
        <authorList>
            <person name="Melie T."/>
            <person name="Pirro S."/>
            <person name="Miller A.N."/>
            <person name="Quandt A."/>
        </authorList>
    </citation>
    <scope>NUCLEOTIDE SEQUENCE</scope>
    <source>
        <strain evidence="2">GBOQ0MN5Z8</strain>
    </source>
</reference>
<dbReference type="OrthoDB" id="2157530at2759"/>
<dbReference type="InterPro" id="IPR010730">
    <property type="entry name" value="HET"/>
</dbReference>
<evidence type="ECO:0000313" key="3">
    <source>
        <dbReference type="Proteomes" id="UP000698800"/>
    </source>
</evidence>
<proteinExistence type="predicted"/>
<comment type="caution">
    <text evidence="2">The sequence shown here is derived from an EMBL/GenBank/DDBJ whole genome shotgun (WGS) entry which is preliminary data.</text>
</comment>
<gene>
    <name evidence="2" type="ORF">FGG08_006740</name>
</gene>
<accession>A0A9P8I4P6</accession>
<evidence type="ECO:0000313" key="2">
    <source>
        <dbReference type="EMBL" id="KAH0536390.1"/>
    </source>
</evidence>
<dbReference type="PANTHER" id="PTHR24148">
    <property type="entry name" value="ANKYRIN REPEAT DOMAIN-CONTAINING PROTEIN 39 HOMOLOG-RELATED"/>
    <property type="match status" value="1"/>
</dbReference>